<sequence length="325" mass="36126">MATIYDVAKKVGLSVTTVSRVLNNRGYISEATRKRVYETMEELNYQPNELARSLLRKQSNVLGLIIPDVAHPFFSELASHMEACAYASGYKILLCNSHLDPDKERDYIDMLKRNRVDGIIMGSHTLEVDEYRTLQRPLVTIDRMIDASIPYVASDNYLGGRLATQLLLDKGCRKLAHICGNLALDLLANQRDAAYVEAAAAGGVEALTYETGTNVFDEGEYRELVKQLFAEHPEVDGIFAGSDLMAAFVLQECARLGRSVPDQVKLVGYDDVPMASWFVPSITSIRQPIRQMGELAVELLLKQLAGEEVPPATVLPVELMERETT</sequence>
<keyword evidence="2" id="KW-1185">Reference proteome</keyword>
<organism evidence="1 2">
    <name type="scientific">Paenibacillus mesotrionivorans</name>
    <dbReference type="NCBI Taxonomy" id="3160968"/>
    <lineage>
        <taxon>Bacteria</taxon>
        <taxon>Bacillati</taxon>
        <taxon>Bacillota</taxon>
        <taxon>Bacilli</taxon>
        <taxon>Bacillales</taxon>
        <taxon>Paenibacillaceae</taxon>
        <taxon>Paenibacillus</taxon>
    </lineage>
</organism>
<accession>A0ACC7P0B6</accession>
<reference evidence="1" key="1">
    <citation type="submission" date="2024-12" db="EMBL/GenBank/DDBJ databases">
        <authorList>
            <person name="Wu N."/>
        </authorList>
    </citation>
    <scope>NUCLEOTIDE SEQUENCE</scope>
    <source>
        <strain evidence="1">P15</strain>
    </source>
</reference>
<dbReference type="EMBL" id="JBJURJ010000011">
    <property type="protein sequence ID" value="MFM9330097.1"/>
    <property type="molecule type" value="Genomic_DNA"/>
</dbReference>
<evidence type="ECO:0000313" key="2">
    <source>
        <dbReference type="Proteomes" id="UP001631969"/>
    </source>
</evidence>
<evidence type="ECO:0000313" key="1">
    <source>
        <dbReference type="EMBL" id="MFM9330097.1"/>
    </source>
</evidence>
<proteinExistence type="predicted"/>
<gene>
    <name evidence="1" type="ORF">ACI1P1_17500</name>
</gene>
<dbReference type="Proteomes" id="UP001631969">
    <property type="component" value="Unassembled WGS sequence"/>
</dbReference>
<name>A0ACC7P0B6_9BACL</name>
<comment type="caution">
    <text evidence="1">The sequence shown here is derived from an EMBL/GenBank/DDBJ whole genome shotgun (WGS) entry which is preliminary data.</text>
</comment>
<keyword evidence="1" id="KW-0238">DNA-binding</keyword>
<protein>
    <submittedName>
        <fullName evidence="1">LacI family DNA-binding transcriptional regulator</fullName>
    </submittedName>
</protein>